<dbReference type="SUPFAM" id="SSF56003">
    <property type="entry name" value="Molybdenum cofactor-binding domain"/>
    <property type="match status" value="1"/>
</dbReference>
<dbReference type="PANTHER" id="PTHR11908">
    <property type="entry name" value="XANTHINE DEHYDROGENASE"/>
    <property type="match status" value="1"/>
</dbReference>
<dbReference type="Pfam" id="PF02738">
    <property type="entry name" value="MoCoBD_1"/>
    <property type="match status" value="1"/>
</dbReference>
<sequence length="738" mass="80509">MSAQQIGKPANRVDGFEKVTGQAKYAAEFSAPDLTYGVVVNSAIAKGTIKNIDISEAMALEGVLQVFTHQNRPGYTWRDKDYQDKDSPPGSPFKPLYSNKIQFSMQPIALVVAESFELARYAAMLVKVEYEQEPHDTNFEANLPKAYKPKKYKATPPPDPRGDAAAALASATAKVEAEYAHPSEHHNPMEMHASTAVYEDGKLTVYDKIQGVKNSQQYLMKAFGLAEDELRVISPYVGGAFGSGLRPQYQLFLAVLAARELKRSVRVVMTRQQMFSFGHRPKTNQKFAVAAASDGELQAIKQEVFAETSKFEDYSEDVVIWPGVLYNCANVELTHKLVGLDVYTPLDMRAPGGTTGIYALECAIDELAYEVGIDPLEFRIKNYSEKDQNKDKPFSSKELKECYRQGAEKFGWSKRKMEPRSMKEGHNLIGWGFAQGAWEATQKKAAAKAVLTPEGKLLVTSATADIGTGTYTVMSQIAAETLGLPLENVSFRLGDSSMPMAPLEGGSWTVSSVGSAVKLACEKVQETLLELAKKVDNSPLQNASIEDVIFSDGQILLSQNPTQSVSIKAALAQNGGESVEAEATQQPADKQQNYSPYAHSATFVEVKVDEDLGTVKVTRIVAAIAGGRIINPKTAKSQILGGAVWGIGVAMEEETMMDNNLGRFMNHDLDKYHVPVNADVHDIDVIFVDEQDDIVNPLGAKGLGEIGIVSVAPAIANAIFHATGKRVRELPITLDKLL</sequence>
<dbReference type="Pfam" id="PF20256">
    <property type="entry name" value="MoCoBD_2"/>
    <property type="match status" value="1"/>
</dbReference>
<evidence type="ECO:0000259" key="1">
    <source>
        <dbReference type="SMART" id="SM01008"/>
    </source>
</evidence>
<reference evidence="3" key="1">
    <citation type="journal article" date="2019" name="Int. J. Syst. Evol. Microbiol.">
        <title>The Global Catalogue of Microorganisms (GCM) 10K type strain sequencing project: providing services to taxonomists for standard genome sequencing and annotation.</title>
        <authorList>
            <consortium name="The Broad Institute Genomics Platform"/>
            <consortium name="The Broad Institute Genome Sequencing Center for Infectious Disease"/>
            <person name="Wu L."/>
            <person name="Ma J."/>
        </authorList>
    </citation>
    <scope>NUCLEOTIDE SEQUENCE [LARGE SCALE GENOMIC DNA]</scope>
    <source>
        <strain evidence="3">CGMCC 4.7393</strain>
    </source>
</reference>
<dbReference type="InterPro" id="IPR008274">
    <property type="entry name" value="AldOxase/xan_DH_MoCoBD1"/>
</dbReference>
<keyword evidence="3" id="KW-1185">Reference proteome</keyword>
<dbReference type="InterPro" id="IPR016208">
    <property type="entry name" value="Ald_Oxase/xanthine_DH-like"/>
</dbReference>
<dbReference type="InterPro" id="IPR046867">
    <property type="entry name" value="AldOxase/xan_DH_MoCoBD2"/>
</dbReference>
<accession>A0ABW2DQ93</accession>
<gene>
    <name evidence="2" type="ORF">ACFQHR_14600</name>
</gene>
<organism evidence="2 3">
    <name type="scientific">Rufibacter roseus</name>
    <dbReference type="NCBI Taxonomy" id="1567108"/>
    <lineage>
        <taxon>Bacteria</taxon>
        <taxon>Pseudomonadati</taxon>
        <taxon>Bacteroidota</taxon>
        <taxon>Cytophagia</taxon>
        <taxon>Cytophagales</taxon>
        <taxon>Hymenobacteraceae</taxon>
        <taxon>Rufibacter</taxon>
    </lineage>
</organism>
<dbReference type="InterPro" id="IPR000674">
    <property type="entry name" value="Ald_Oxase/Xan_DH_a/b"/>
</dbReference>
<evidence type="ECO:0000313" key="3">
    <source>
        <dbReference type="Proteomes" id="UP001596405"/>
    </source>
</evidence>
<dbReference type="Proteomes" id="UP001596405">
    <property type="component" value="Unassembled WGS sequence"/>
</dbReference>
<dbReference type="InterPro" id="IPR037165">
    <property type="entry name" value="AldOxase/xan_DH_Mopterin-bd_sf"/>
</dbReference>
<dbReference type="PANTHER" id="PTHR11908:SF153">
    <property type="entry name" value="DEHYDROGENASE"/>
    <property type="match status" value="1"/>
</dbReference>
<dbReference type="Pfam" id="PF01315">
    <property type="entry name" value="Ald_Xan_dh_C"/>
    <property type="match status" value="1"/>
</dbReference>
<dbReference type="Gene3D" id="3.30.365.10">
    <property type="entry name" value="Aldehyde oxidase/xanthine dehydrogenase, molybdopterin binding domain"/>
    <property type="match status" value="4"/>
</dbReference>
<dbReference type="EMBL" id="JBHSYQ010000008">
    <property type="protein sequence ID" value="MFC6998864.1"/>
    <property type="molecule type" value="Genomic_DNA"/>
</dbReference>
<dbReference type="Gene3D" id="3.90.1170.50">
    <property type="entry name" value="Aldehyde oxidase/xanthine dehydrogenase, a/b hammerhead"/>
    <property type="match status" value="1"/>
</dbReference>
<dbReference type="RefSeq" id="WP_066625167.1">
    <property type="nucleotide sequence ID" value="NZ_JBHSYQ010000008.1"/>
</dbReference>
<protein>
    <submittedName>
        <fullName evidence="2">Xanthine dehydrogenase family protein molybdopterin-binding subunit</fullName>
    </submittedName>
</protein>
<dbReference type="SUPFAM" id="SSF54665">
    <property type="entry name" value="CO dehydrogenase molybdoprotein N-domain-like"/>
    <property type="match status" value="1"/>
</dbReference>
<name>A0ABW2DQ93_9BACT</name>
<dbReference type="SMART" id="SM01008">
    <property type="entry name" value="Ald_Xan_dh_C"/>
    <property type="match status" value="1"/>
</dbReference>
<evidence type="ECO:0000313" key="2">
    <source>
        <dbReference type="EMBL" id="MFC6998864.1"/>
    </source>
</evidence>
<dbReference type="InterPro" id="IPR036856">
    <property type="entry name" value="Ald_Oxase/Xan_DH_a/b_sf"/>
</dbReference>
<feature type="domain" description="Aldehyde oxidase/xanthine dehydrogenase a/b hammerhead" evidence="1">
    <location>
        <begin position="20"/>
        <end position="134"/>
    </location>
</feature>
<comment type="caution">
    <text evidence="2">The sequence shown here is derived from an EMBL/GenBank/DDBJ whole genome shotgun (WGS) entry which is preliminary data.</text>
</comment>
<proteinExistence type="predicted"/>